<dbReference type="Proteomes" id="UP000326939">
    <property type="component" value="Chromosome 19"/>
</dbReference>
<dbReference type="GO" id="GO:0000287">
    <property type="term" value="F:magnesium ion binding"/>
    <property type="evidence" value="ECO:0007669"/>
    <property type="project" value="InterPro"/>
</dbReference>
<dbReference type="PANTHER" id="PTHR31225:SF9">
    <property type="entry name" value="TERPENE SYNTHASE 10"/>
    <property type="match status" value="1"/>
</dbReference>
<evidence type="ECO:0000259" key="7">
    <source>
        <dbReference type="Pfam" id="PF01397"/>
    </source>
</evidence>
<dbReference type="InterPro" id="IPR008949">
    <property type="entry name" value="Isoprenoid_synthase_dom_sf"/>
</dbReference>
<evidence type="ECO:0000256" key="6">
    <source>
        <dbReference type="ARBA" id="ARBA00067923"/>
    </source>
</evidence>
<name>A0A5N5IXT8_9ROSI</name>
<dbReference type="Gene3D" id="1.10.600.10">
    <property type="entry name" value="Farnesyl Diphosphate Synthase"/>
    <property type="match status" value="2"/>
</dbReference>
<sequence length="726" mass="84208">MENFFWTVGVIFEPHFSNCRRMLAKVNSFITTIDDVYDVYGTLDELELFTDAIVRWDLNFMDQLPHYMKLCFLSLYNSVNEMAYDILKDQGVDILPHLKNTWAGLCKSYLVEAKWYYSGYTPTLQEYLDNACISTTAEEAPTSGLMALGLKHLHCATNGSYTPVSSKNYRSLPPKVRCMVATEAADQIVRRSANYQSSTWEYNFVQSLTSKYKGEPYTARTRKLKAEISMRLANASKPLDQLELIDTLQRLGLSYHFVDEIESILKSLFDENHIQNTKTANDLYATALEFRLLRQHGYKVPQEVFNQFKDEQGNFRAWLHDDLKGMLYLYEASYLLVEGESILDDARDFTAKNLEKYVKKCNASEYLSKLASHALELPLAWRMLRLEANWFINVYETKTDMEPILLELAKLDFNMVQAIHQEDLKHSARWWKSTGLGEKLDFARDRPMENFLWTVGFIFEPQFSNCRRMLAKVNSLLTTIDDVYDVYGTLDELQLFTDAIVRWDLNFMDQLPHYMKLCFLSVYNSVNEMAYDILKDQGVDILPYLKKAWAGVCKSYLLEAKWYYSGYTPTFQEYLDNAWVSISGPTILVHAYFYVSSQTEEEASHFIEEYPDIIRWSSMIFRLADDLATSSDELKRGDVSKSIQCYMHETEVSEEKARDHIKNLIGNTWKKINGYRFANPRTSQTFIGVAMNLARMAQCMYQYGDGHGVGDLETKDRVKSILIEPL</sequence>
<evidence type="ECO:0000256" key="3">
    <source>
        <dbReference type="ARBA" id="ARBA00022842"/>
    </source>
</evidence>
<evidence type="ECO:0000313" key="9">
    <source>
        <dbReference type="EMBL" id="KAB5511889.1"/>
    </source>
</evidence>
<dbReference type="CDD" id="cd00684">
    <property type="entry name" value="Terpene_cyclase_plant_C1"/>
    <property type="match status" value="1"/>
</dbReference>
<keyword evidence="4" id="KW-0456">Lyase</keyword>
<dbReference type="SFLD" id="SFLDG01019">
    <property type="entry name" value="Terpene_Cyclase_Like_1_C_Termi"/>
    <property type="match status" value="1"/>
</dbReference>
<evidence type="ECO:0000259" key="8">
    <source>
        <dbReference type="Pfam" id="PF03936"/>
    </source>
</evidence>
<dbReference type="PANTHER" id="PTHR31225">
    <property type="entry name" value="OS04G0344100 PROTEIN-RELATED"/>
    <property type="match status" value="1"/>
</dbReference>
<reference evidence="10" key="1">
    <citation type="journal article" date="2019" name="Gigascience">
        <title>De novo genome assembly of the endangered Acer yangbiense, a plant species with extremely small populations endemic to Yunnan Province, China.</title>
        <authorList>
            <person name="Yang J."/>
            <person name="Wariss H.M."/>
            <person name="Tao L."/>
            <person name="Zhang R."/>
            <person name="Yun Q."/>
            <person name="Hollingsworth P."/>
            <person name="Dao Z."/>
            <person name="Luo G."/>
            <person name="Guo H."/>
            <person name="Ma Y."/>
            <person name="Sun W."/>
        </authorList>
    </citation>
    <scope>NUCLEOTIDE SEQUENCE [LARGE SCALE GENOMIC DNA]</scope>
    <source>
        <strain evidence="10">cv. br00</strain>
    </source>
</reference>
<accession>A0A5N5IXT8</accession>
<feature type="domain" description="Terpene synthase metal-binding" evidence="8">
    <location>
        <begin position="1"/>
        <end position="151"/>
    </location>
</feature>
<gene>
    <name evidence="9" type="ORF">DKX38_028917</name>
</gene>
<evidence type="ECO:0000256" key="1">
    <source>
        <dbReference type="ARBA" id="ARBA00001946"/>
    </source>
</evidence>
<keyword evidence="2" id="KW-0479">Metal-binding</keyword>
<protein>
    <recommendedName>
        <fullName evidence="6">Isoprene synthase, chloroplastic</fullName>
        <ecNumber evidence="5">4.2.3.27</ecNumber>
    </recommendedName>
</protein>
<dbReference type="FunFam" id="1.50.10.130:FF:000001">
    <property type="entry name" value="Isoprene synthase, chloroplastic"/>
    <property type="match status" value="1"/>
</dbReference>
<dbReference type="InterPro" id="IPR034741">
    <property type="entry name" value="Terpene_cyclase-like_1_C"/>
</dbReference>
<dbReference type="Pfam" id="PF01397">
    <property type="entry name" value="Terpene_synth"/>
    <property type="match status" value="1"/>
</dbReference>
<feature type="domain" description="Terpene synthase N-terminal" evidence="7">
    <location>
        <begin position="200"/>
        <end position="375"/>
    </location>
</feature>
<dbReference type="AlphaFoldDB" id="A0A5N5IXT8"/>
<comment type="caution">
    <text evidence="9">The sequence shown here is derived from an EMBL/GenBank/DDBJ whole genome shotgun (WGS) entry which is preliminary data.</text>
</comment>
<dbReference type="InterPro" id="IPR044814">
    <property type="entry name" value="Terpene_cyclase_plant_C1"/>
</dbReference>
<evidence type="ECO:0000313" key="10">
    <source>
        <dbReference type="Proteomes" id="UP000326939"/>
    </source>
</evidence>
<evidence type="ECO:0000256" key="2">
    <source>
        <dbReference type="ARBA" id="ARBA00022723"/>
    </source>
</evidence>
<keyword evidence="3" id="KW-0460">Magnesium</keyword>
<feature type="domain" description="Terpene synthase metal-binding" evidence="8">
    <location>
        <begin position="432"/>
        <end position="671"/>
    </location>
</feature>
<dbReference type="InterPro" id="IPR036965">
    <property type="entry name" value="Terpene_synth_N_sf"/>
</dbReference>
<dbReference type="InterPro" id="IPR008930">
    <property type="entry name" value="Terpenoid_cyclase/PrenylTrfase"/>
</dbReference>
<proteinExistence type="predicted"/>
<dbReference type="Pfam" id="PF03936">
    <property type="entry name" value="Terpene_synth_C"/>
    <property type="match status" value="2"/>
</dbReference>
<comment type="cofactor">
    <cofactor evidence="1">
        <name>Mg(2+)</name>
        <dbReference type="ChEBI" id="CHEBI:18420"/>
    </cofactor>
</comment>
<dbReference type="InterPro" id="IPR001906">
    <property type="entry name" value="Terpene_synth_N"/>
</dbReference>
<dbReference type="SUPFAM" id="SSF48576">
    <property type="entry name" value="Terpenoid synthases"/>
    <property type="match status" value="2"/>
</dbReference>
<organism evidence="9 10">
    <name type="scientific">Salix brachista</name>
    <dbReference type="NCBI Taxonomy" id="2182728"/>
    <lineage>
        <taxon>Eukaryota</taxon>
        <taxon>Viridiplantae</taxon>
        <taxon>Streptophyta</taxon>
        <taxon>Embryophyta</taxon>
        <taxon>Tracheophyta</taxon>
        <taxon>Spermatophyta</taxon>
        <taxon>Magnoliopsida</taxon>
        <taxon>eudicotyledons</taxon>
        <taxon>Gunneridae</taxon>
        <taxon>Pentapetalae</taxon>
        <taxon>rosids</taxon>
        <taxon>fabids</taxon>
        <taxon>Malpighiales</taxon>
        <taxon>Salicaceae</taxon>
        <taxon>Saliceae</taxon>
        <taxon>Salix</taxon>
    </lineage>
</organism>
<dbReference type="Gene3D" id="1.50.10.130">
    <property type="entry name" value="Terpene synthase, N-terminal domain"/>
    <property type="match status" value="1"/>
</dbReference>
<dbReference type="EMBL" id="VDCV01000019">
    <property type="protein sequence ID" value="KAB5511889.1"/>
    <property type="molecule type" value="Genomic_DNA"/>
</dbReference>
<dbReference type="SFLD" id="SFLDG01604">
    <property type="entry name" value="Terpene_Cyclase_Like_1_C_Termi"/>
    <property type="match status" value="1"/>
</dbReference>
<dbReference type="EC" id="4.2.3.27" evidence="5"/>
<dbReference type="GO" id="GO:0016102">
    <property type="term" value="P:diterpenoid biosynthetic process"/>
    <property type="evidence" value="ECO:0007669"/>
    <property type="project" value="InterPro"/>
</dbReference>
<dbReference type="FunFam" id="1.10.600.10:FF:000007">
    <property type="entry name" value="Isoprene synthase, chloroplastic"/>
    <property type="match status" value="1"/>
</dbReference>
<dbReference type="InterPro" id="IPR050148">
    <property type="entry name" value="Terpene_synthase-like"/>
</dbReference>
<evidence type="ECO:0000256" key="4">
    <source>
        <dbReference type="ARBA" id="ARBA00023239"/>
    </source>
</evidence>
<dbReference type="SUPFAM" id="SSF48239">
    <property type="entry name" value="Terpenoid cyclases/Protein prenyltransferases"/>
    <property type="match status" value="1"/>
</dbReference>
<evidence type="ECO:0000256" key="5">
    <source>
        <dbReference type="ARBA" id="ARBA00066664"/>
    </source>
</evidence>
<dbReference type="SFLD" id="SFLDS00005">
    <property type="entry name" value="Isoprenoid_Synthase_Type_I"/>
    <property type="match status" value="1"/>
</dbReference>
<keyword evidence="10" id="KW-1185">Reference proteome</keyword>
<dbReference type="InterPro" id="IPR005630">
    <property type="entry name" value="Terpene_synthase_metal-bd"/>
</dbReference>
<dbReference type="GO" id="GO:0034009">
    <property type="term" value="F:isoprene synthase activity"/>
    <property type="evidence" value="ECO:0007669"/>
    <property type="project" value="UniProtKB-EC"/>
</dbReference>